<accession>A0ABT3G6M8</accession>
<proteinExistence type="predicted"/>
<name>A0ABT3G6M8_9BACT</name>
<comment type="caution">
    <text evidence="1">The sequence shown here is derived from an EMBL/GenBank/DDBJ whole genome shotgun (WGS) entry which is preliminary data.</text>
</comment>
<protein>
    <submittedName>
        <fullName evidence="1">Uncharacterized protein</fullName>
    </submittedName>
</protein>
<dbReference type="Proteomes" id="UP001165653">
    <property type="component" value="Unassembled WGS sequence"/>
</dbReference>
<evidence type="ECO:0000313" key="1">
    <source>
        <dbReference type="EMBL" id="MCW1915234.1"/>
    </source>
</evidence>
<keyword evidence="2" id="KW-1185">Reference proteome</keyword>
<organism evidence="1 2">
    <name type="scientific">Luteolibacter rhizosphaerae</name>
    <dbReference type="NCBI Taxonomy" id="2989719"/>
    <lineage>
        <taxon>Bacteria</taxon>
        <taxon>Pseudomonadati</taxon>
        <taxon>Verrucomicrobiota</taxon>
        <taxon>Verrucomicrobiia</taxon>
        <taxon>Verrucomicrobiales</taxon>
        <taxon>Verrucomicrobiaceae</taxon>
        <taxon>Luteolibacter</taxon>
    </lineage>
</organism>
<dbReference type="EMBL" id="JAPDDR010000008">
    <property type="protein sequence ID" value="MCW1915234.1"/>
    <property type="molecule type" value="Genomic_DNA"/>
</dbReference>
<reference evidence="1" key="1">
    <citation type="submission" date="2022-10" db="EMBL/GenBank/DDBJ databases">
        <title>Luteolibacter sp. GHJ8, whole genome shotgun sequencing project.</title>
        <authorList>
            <person name="Zhao G."/>
            <person name="Shen L."/>
        </authorList>
    </citation>
    <scope>NUCLEOTIDE SEQUENCE</scope>
    <source>
        <strain evidence="1">GHJ8</strain>
    </source>
</reference>
<evidence type="ECO:0000313" key="2">
    <source>
        <dbReference type="Proteomes" id="UP001165653"/>
    </source>
</evidence>
<sequence length="101" mass="11896">MNTITDFEGWLDQVDLGGEGYEDVYSLYRSVTDGGRWGRFECKHTPNDTKWFVTADSVDDHLMLASEKARDYFLAYITKEHCGDMEMESWYYYHHAMSKDD</sequence>
<dbReference type="RefSeq" id="WP_264514775.1">
    <property type="nucleotide sequence ID" value="NZ_JAPDDR010000008.1"/>
</dbReference>
<gene>
    <name evidence="1" type="ORF">OJ996_16730</name>
</gene>